<protein>
    <submittedName>
        <fullName evidence="1">Uncharacterized protein</fullName>
    </submittedName>
</protein>
<dbReference type="AlphaFoldDB" id="A0A831LKA6"/>
<comment type="caution">
    <text evidence="1">The sequence shown here is derived from an EMBL/GenBank/DDBJ whole genome shotgun (WGS) entry which is preliminary data.</text>
</comment>
<accession>A0A831LKA6</accession>
<proteinExistence type="predicted"/>
<name>A0A831LKA6_9BACT</name>
<dbReference type="Proteomes" id="UP000886047">
    <property type="component" value="Unassembled WGS sequence"/>
</dbReference>
<dbReference type="EMBL" id="DSDK01000322">
    <property type="protein sequence ID" value="HDR51120.1"/>
    <property type="molecule type" value="Genomic_DNA"/>
</dbReference>
<reference evidence="1" key="1">
    <citation type="journal article" date="2020" name="mSystems">
        <title>Genome- and Community-Level Interaction Insights into Carbon Utilization and Element Cycling Functions of Hydrothermarchaeota in Hydrothermal Sediment.</title>
        <authorList>
            <person name="Zhou Z."/>
            <person name="Liu Y."/>
            <person name="Xu W."/>
            <person name="Pan J."/>
            <person name="Luo Z.H."/>
            <person name="Li M."/>
        </authorList>
    </citation>
    <scope>NUCLEOTIDE SEQUENCE [LARGE SCALE GENOMIC DNA]</scope>
    <source>
        <strain evidence="1">SpSt-1217</strain>
    </source>
</reference>
<dbReference type="Gene3D" id="1.10.357.10">
    <property type="entry name" value="Tetracycline Repressor, domain 2"/>
    <property type="match status" value="1"/>
</dbReference>
<organism evidence="1">
    <name type="scientific">Mariniphaga anaerophila</name>
    <dbReference type="NCBI Taxonomy" id="1484053"/>
    <lineage>
        <taxon>Bacteria</taxon>
        <taxon>Pseudomonadati</taxon>
        <taxon>Bacteroidota</taxon>
        <taxon>Bacteroidia</taxon>
        <taxon>Marinilabiliales</taxon>
        <taxon>Prolixibacteraceae</taxon>
        <taxon>Mariniphaga</taxon>
    </lineage>
</organism>
<gene>
    <name evidence="1" type="ORF">ENN90_05785</name>
</gene>
<sequence>MDSKNEDVIKAAGRIIVMSGTQALTINTLFREPEIKGKSFLRSLKDDEDIYEILLLNFEIELIELIGGISVKCETPDKELELLFKRLYVLFKKKPWNLALIFDNNLSKRYKWFDKSIFRIKNMAKNYLTDLIDRGKKEKVFATSEDTKILVRYILSSFSSLRNDYQLGWKIIADLKNLQSTQD</sequence>
<evidence type="ECO:0000313" key="1">
    <source>
        <dbReference type="EMBL" id="HDR51120.1"/>
    </source>
</evidence>